<sequence length="175" mass="19959">MTSEPSVRIRKFKSVSSLMIRVRFIKEMLPPKPKGTPEYQSRPYRHVEELIAICRTVFRLMEKKTDKLSADNKRLRTELDNASRRAEARGEANRTLRKSLREASKSVSNASATVAHKEGFLELVKANPDKTISELAELQGVNYRTAWGWANLAGLLQGRKHTWNHGDNEPSAPRF</sequence>
<evidence type="ECO:0000313" key="1">
    <source>
        <dbReference type="EMBL" id="KKL05688.1"/>
    </source>
</evidence>
<name>A0A0F9D0P4_9ZZZZ</name>
<reference evidence="1" key="1">
    <citation type="journal article" date="2015" name="Nature">
        <title>Complex archaea that bridge the gap between prokaryotes and eukaryotes.</title>
        <authorList>
            <person name="Spang A."/>
            <person name="Saw J.H."/>
            <person name="Jorgensen S.L."/>
            <person name="Zaremba-Niedzwiedzka K."/>
            <person name="Martijn J."/>
            <person name="Lind A.E."/>
            <person name="van Eijk R."/>
            <person name="Schleper C."/>
            <person name="Guy L."/>
            <person name="Ettema T.J."/>
        </authorList>
    </citation>
    <scope>NUCLEOTIDE SEQUENCE</scope>
</reference>
<dbReference type="AlphaFoldDB" id="A0A0F9D0P4"/>
<proteinExistence type="predicted"/>
<accession>A0A0F9D0P4</accession>
<dbReference type="EMBL" id="LAZR01044011">
    <property type="protein sequence ID" value="KKL05688.1"/>
    <property type="molecule type" value="Genomic_DNA"/>
</dbReference>
<protein>
    <submittedName>
        <fullName evidence="1">Uncharacterized protein</fullName>
    </submittedName>
</protein>
<comment type="caution">
    <text evidence="1">The sequence shown here is derived from an EMBL/GenBank/DDBJ whole genome shotgun (WGS) entry which is preliminary data.</text>
</comment>
<organism evidence="1">
    <name type="scientific">marine sediment metagenome</name>
    <dbReference type="NCBI Taxonomy" id="412755"/>
    <lineage>
        <taxon>unclassified sequences</taxon>
        <taxon>metagenomes</taxon>
        <taxon>ecological metagenomes</taxon>
    </lineage>
</organism>
<gene>
    <name evidence="1" type="ORF">LCGC14_2603540</name>
</gene>